<dbReference type="Pfam" id="PF03922">
    <property type="entry name" value="OmpW"/>
    <property type="match status" value="1"/>
</dbReference>
<gene>
    <name evidence="2" type="ORF">BegalDRAFT_2214</name>
</gene>
<dbReference type="STRING" id="395493.BegalDRAFT_2214"/>
<feature type="signal peptide" evidence="1">
    <location>
        <begin position="1"/>
        <end position="26"/>
    </location>
</feature>
<dbReference type="PANTHER" id="PTHR36920:SF1">
    <property type="entry name" value="OUTER MEMBRANE PROTEIN W"/>
    <property type="match status" value="1"/>
</dbReference>
<dbReference type="GO" id="GO:0019867">
    <property type="term" value="C:outer membrane"/>
    <property type="evidence" value="ECO:0007669"/>
    <property type="project" value="InterPro"/>
</dbReference>
<evidence type="ECO:0000256" key="1">
    <source>
        <dbReference type="SAM" id="SignalP"/>
    </source>
</evidence>
<accession>I3CHH7</accession>
<dbReference type="PANTHER" id="PTHR36920">
    <property type="match status" value="1"/>
</dbReference>
<name>I3CHH7_9GAMM</name>
<organism evidence="2 3">
    <name type="scientific">Beggiatoa alba B18LD</name>
    <dbReference type="NCBI Taxonomy" id="395493"/>
    <lineage>
        <taxon>Bacteria</taxon>
        <taxon>Pseudomonadati</taxon>
        <taxon>Pseudomonadota</taxon>
        <taxon>Gammaproteobacteria</taxon>
        <taxon>Thiotrichales</taxon>
        <taxon>Thiotrichaceae</taxon>
        <taxon>Beggiatoa</taxon>
    </lineage>
</organism>
<dbReference type="GO" id="GO:0055085">
    <property type="term" value="P:transmembrane transport"/>
    <property type="evidence" value="ECO:0007669"/>
    <property type="project" value="TreeGrafter"/>
</dbReference>
<sequence length="233" mass="24817">MNIKKQVLPLLIAGSLGMIASAPALAIDQGDILVRGRIINISPDADSGDVYSSAVGGNVAGTSVDVDDAWTLDIDFTYMLTKYVGVELLLDLSSQHNVSSKGETLNTLAPGDIIETRVLPPALILQYHLLPDGPVRPYAGFGFNYTYFFDEKVTSSLDNGLGGVSGLSLDSSFGWVAQLGVDYDINENVFLNADVKYMDISTTAEFDSGALGHVSTDVDINPWVIGFGVGTKF</sequence>
<dbReference type="Proteomes" id="UP000005744">
    <property type="component" value="Unassembled WGS sequence"/>
</dbReference>
<proteinExistence type="predicted"/>
<evidence type="ECO:0000313" key="2">
    <source>
        <dbReference type="EMBL" id="EIJ43070.1"/>
    </source>
</evidence>
<dbReference type="InterPro" id="IPR005618">
    <property type="entry name" value="OMPW"/>
</dbReference>
<protein>
    <submittedName>
        <fullName evidence="2">Outer membrane protein W</fullName>
    </submittedName>
</protein>
<evidence type="ECO:0000313" key="3">
    <source>
        <dbReference type="Proteomes" id="UP000005744"/>
    </source>
</evidence>
<dbReference type="EMBL" id="JH600070">
    <property type="protein sequence ID" value="EIJ43070.1"/>
    <property type="molecule type" value="Genomic_DNA"/>
</dbReference>
<dbReference type="AlphaFoldDB" id="I3CHH7"/>
<dbReference type="RefSeq" id="WP_002689961.1">
    <property type="nucleotide sequence ID" value="NZ_JH600070.1"/>
</dbReference>
<keyword evidence="3" id="KW-1185">Reference proteome</keyword>
<keyword evidence="1" id="KW-0732">Signal</keyword>
<dbReference type="eggNOG" id="COG3047">
    <property type="taxonomic scope" value="Bacteria"/>
</dbReference>
<dbReference type="OrthoDB" id="9807574at2"/>
<dbReference type="InterPro" id="IPR011250">
    <property type="entry name" value="OMP/PagP_B-barrel"/>
</dbReference>
<feature type="chain" id="PRO_5003668936" evidence="1">
    <location>
        <begin position="27"/>
        <end position="233"/>
    </location>
</feature>
<dbReference type="Gene3D" id="2.40.160.20">
    <property type="match status" value="1"/>
</dbReference>
<dbReference type="HOGENOM" id="CLU_042505_1_1_6"/>
<reference evidence="2 3" key="1">
    <citation type="submission" date="2011-11" db="EMBL/GenBank/DDBJ databases">
        <title>Improved High-Quality Draft sequence of Beggiatoa alba B18lD.</title>
        <authorList>
            <consortium name="US DOE Joint Genome Institute"/>
            <person name="Lucas S."/>
            <person name="Han J."/>
            <person name="Lapidus A."/>
            <person name="Cheng J.-F."/>
            <person name="Goodwin L."/>
            <person name="Pitluck S."/>
            <person name="Peters L."/>
            <person name="Mikhailova N."/>
            <person name="Held B."/>
            <person name="Detter J.C."/>
            <person name="Han C."/>
            <person name="Tapia R."/>
            <person name="Land M."/>
            <person name="Hauser L."/>
            <person name="Kyrpides N."/>
            <person name="Ivanova N."/>
            <person name="Pagani I."/>
            <person name="Samuel K."/>
            <person name="Teske A."/>
            <person name="Mueller J."/>
            <person name="Woyke T."/>
        </authorList>
    </citation>
    <scope>NUCLEOTIDE SEQUENCE [LARGE SCALE GENOMIC DNA]</scope>
    <source>
        <strain evidence="2 3">B18LD</strain>
    </source>
</reference>
<dbReference type="SUPFAM" id="SSF56925">
    <property type="entry name" value="OMPA-like"/>
    <property type="match status" value="1"/>
</dbReference>